<dbReference type="Gene3D" id="3.40.50.620">
    <property type="entry name" value="HUPs"/>
    <property type="match status" value="1"/>
</dbReference>
<dbReference type="Proteomes" id="UP000626244">
    <property type="component" value="Unassembled WGS sequence"/>
</dbReference>
<proteinExistence type="predicted"/>
<dbReference type="CDD" id="cd06259">
    <property type="entry name" value="YdcF-like"/>
    <property type="match status" value="1"/>
</dbReference>
<keyword evidence="1" id="KW-0812">Transmembrane</keyword>
<comment type="caution">
    <text evidence="3">The sequence shown here is derived from an EMBL/GenBank/DDBJ whole genome shotgun (WGS) entry which is preliminary data.</text>
</comment>
<dbReference type="InterPro" id="IPR051599">
    <property type="entry name" value="Cell_Envelope_Assoc"/>
</dbReference>
<keyword evidence="1" id="KW-1133">Transmembrane helix</keyword>
<dbReference type="AlphaFoldDB" id="A0A8J3AJ37"/>
<evidence type="ECO:0000256" key="1">
    <source>
        <dbReference type="SAM" id="Phobius"/>
    </source>
</evidence>
<dbReference type="InterPro" id="IPR014729">
    <property type="entry name" value="Rossmann-like_a/b/a_fold"/>
</dbReference>
<feature type="transmembrane region" description="Helical" evidence="1">
    <location>
        <begin position="12"/>
        <end position="29"/>
    </location>
</feature>
<keyword evidence="4" id="KW-1185">Reference proteome</keyword>
<dbReference type="GO" id="GO:0005886">
    <property type="term" value="C:plasma membrane"/>
    <property type="evidence" value="ECO:0007669"/>
    <property type="project" value="TreeGrafter"/>
</dbReference>
<evidence type="ECO:0000313" key="4">
    <source>
        <dbReference type="Proteomes" id="UP000626244"/>
    </source>
</evidence>
<accession>A0A8J3AJ37</accession>
<dbReference type="Pfam" id="PF02698">
    <property type="entry name" value="DUF218"/>
    <property type="match status" value="1"/>
</dbReference>
<dbReference type="GO" id="GO:0000270">
    <property type="term" value="P:peptidoglycan metabolic process"/>
    <property type="evidence" value="ECO:0007669"/>
    <property type="project" value="TreeGrafter"/>
</dbReference>
<reference evidence="4" key="1">
    <citation type="journal article" date="2019" name="Int. J. Syst. Evol. Microbiol.">
        <title>The Global Catalogue of Microorganisms (GCM) 10K type strain sequencing project: providing services to taxonomists for standard genome sequencing and annotation.</title>
        <authorList>
            <consortium name="The Broad Institute Genomics Platform"/>
            <consortium name="The Broad Institute Genome Sequencing Center for Infectious Disease"/>
            <person name="Wu L."/>
            <person name="Ma J."/>
        </authorList>
    </citation>
    <scope>NUCLEOTIDE SEQUENCE [LARGE SCALE GENOMIC DNA]</scope>
    <source>
        <strain evidence="4">CGMCC 1.14993</strain>
    </source>
</reference>
<dbReference type="EMBL" id="BMHB01000001">
    <property type="protein sequence ID" value="GGI13755.1"/>
    <property type="molecule type" value="Genomic_DNA"/>
</dbReference>
<feature type="domain" description="DUF218" evidence="2">
    <location>
        <begin position="104"/>
        <end position="248"/>
    </location>
</feature>
<organism evidence="3 4">
    <name type="scientific">Gottfriedia solisilvae</name>
    <dbReference type="NCBI Taxonomy" id="1516104"/>
    <lineage>
        <taxon>Bacteria</taxon>
        <taxon>Bacillati</taxon>
        <taxon>Bacillota</taxon>
        <taxon>Bacilli</taxon>
        <taxon>Bacillales</taxon>
        <taxon>Bacillaceae</taxon>
        <taxon>Gottfriedia</taxon>
    </lineage>
</organism>
<sequence length="258" mass="28846">MEFLIKGIKQSRTIYLLIFLIIMALLAIFGNSFGVLFVIANCAVLFLILVLFNKAKISGNRKFKVVSQIIVAMYSVFLTSFFLIESIIILEAKASNKDDFKNVDFVIILGAGLHGDIPSKTLETRLEAGKQFLLKNKNLPVIVSGGQGEGETISEAKAMGKYLTDKGIAENRIYYESESTTTYENLKFSKQIIKQLGVTEPTVLIVTNDYHVVRAKMIGKELGLESYGLGGKSPMLVRINYFIREYFGIVKTIINQYL</sequence>
<evidence type="ECO:0000313" key="3">
    <source>
        <dbReference type="EMBL" id="GGI13755.1"/>
    </source>
</evidence>
<dbReference type="InterPro" id="IPR003848">
    <property type="entry name" value="DUF218"/>
</dbReference>
<dbReference type="PANTHER" id="PTHR30336:SF4">
    <property type="entry name" value="ENVELOPE BIOGENESIS FACTOR ELYC"/>
    <property type="match status" value="1"/>
</dbReference>
<keyword evidence="1" id="KW-0472">Membrane</keyword>
<name>A0A8J3AJ37_9BACI</name>
<feature type="transmembrane region" description="Helical" evidence="1">
    <location>
        <begin position="35"/>
        <end position="53"/>
    </location>
</feature>
<feature type="transmembrane region" description="Helical" evidence="1">
    <location>
        <begin position="65"/>
        <end position="90"/>
    </location>
</feature>
<dbReference type="RefSeq" id="WP_087998324.1">
    <property type="nucleotide sequence ID" value="NZ_BMHB01000001.1"/>
</dbReference>
<gene>
    <name evidence="3" type="ORF">GCM10007380_19500</name>
</gene>
<dbReference type="OrthoDB" id="9782395at2"/>
<dbReference type="GO" id="GO:0043164">
    <property type="term" value="P:Gram-negative-bacterium-type cell wall biogenesis"/>
    <property type="evidence" value="ECO:0007669"/>
    <property type="project" value="TreeGrafter"/>
</dbReference>
<protein>
    <recommendedName>
        <fullName evidence="2">DUF218 domain-containing protein</fullName>
    </recommendedName>
</protein>
<evidence type="ECO:0000259" key="2">
    <source>
        <dbReference type="Pfam" id="PF02698"/>
    </source>
</evidence>
<dbReference type="PANTHER" id="PTHR30336">
    <property type="entry name" value="INNER MEMBRANE PROTEIN, PROBABLE PERMEASE"/>
    <property type="match status" value="1"/>
</dbReference>